<organism evidence="1 2">
    <name type="scientific">Inconstantimicrobium mannanitabidum</name>
    <dbReference type="NCBI Taxonomy" id="1604901"/>
    <lineage>
        <taxon>Bacteria</taxon>
        <taxon>Bacillati</taxon>
        <taxon>Bacillota</taxon>
        <taxon>Clostridia</taxon>
        <taxon>Eubacteriales</taxon>
        <taxon>Clostridiaceae</taxon>
        <taxon>Inconstantimicrobium</taxon>
    </lineage>
</organism>
<sequence>MNVIKKFFNFIKKESFYVILFVCLCVIATAAGITAKKSADNKKKAQQKVAENNYKVNENKPTNDMPNADLVKQDAASKVKANAEKEAQKANTTKQVTNTAQVAFAKPISNGTVTREYKETPVKVETLDAWCAMKGISIKADKGMAVLAAADGKVTAIGESPDNLIGYYVEITHSNGMKTVYYNLDPAVKVKVNDVVKQQQQIGVVGGTAISLKLDKIGQDLGFQVLDSKDNQVNPTKYVSFK</sequence>
<keyword evidence="2" id="KW-1185">Reference proteome</keyword>
<reference evidence="1" key="1">
    <citation type="journal article" date="2025" name="Int. J. Syst. Evol. Microbiol.">
        <title>Inconstantimicrobium mannanitabidum sp. nov., a novel member of the family Clostridiaceae isolated from anoxic soil under the treatment of reductive soil disinfestation.</title>
        <authorList>
            <person name="Ueki A."/>
            <person name="Tonouchi A."/>
            <person name="Honma S."/>
            <person name="Kaku N."/>
            <person name="Ueki K."/>
        </authorList>
    </citation>
    <scope>NUCLEOTIDE SEQUENCE</scope>
    <source>
        <strain evidence="1">TW13</strain>
    </source>
</reference>
<dbReference type="Proteomes" id="UP001058074">
    <property type="component" value="Unassembled WGS sequence"/>
</dbReference>
<gene>
    <name evidence="1" type="ORF">rsdtw13_02110</name>
</gene>
<evidence type="ECO:0000313" key="1">
    <source>
        <dbReference type="EMBL" id="GKX64953.1"/>
    </source>
</evidence>
<evidence type="ECO:0000313" key="2">
    <source>
        <dbReference type="Proteomes" id="UP001058074"/>
    </source>
</evidence>
<name>A0ACB5R6Y6_9CLOT</name>
<accession>A0ACB5R6Y6</accession>
<comment type="caution">
    <text evidence="1">The sequence shown here is derived from an EMBL/GenBank/DDBJ whole genome shotgun (WGS) entry which is preliminary data.</text>
</comment>
<dbReference type="EMBL" id="BROD01000001">
    <property type="protein sequence ID" value="GKX64953.1"/>
    <property type="molecule type" value="Genomic_DNA"/>
</dbReference>
<proteinExistence type="predicted"/>
<protein>
    <submittedName>
        <fullName evidence="1">Peptidase</fullName>
    </submittedName>
</protein>